<dbReference type="OrthoDB" id="10265695at2759"/>
<dbReference type="STRING" id="947166.A0A1D1VQ34"/>
<dbReference type="Pfam" id="PF19445">
    <property type="entry name" value="eIF3h_C"/>
    <property type="match status" value="1"/>
</dbReference>
<dbReference type="Proteomes" id="UP000186922">
    <property type="component" value="Unassembled WGS sequence"/>
</dbReference>
<dbReference type="GO" id="GO:0003743">
    <property type="term" value="F:translation initiation factor activity"/>
    <property type="evidence" value="ECO:0007669"/>
    <property type="project" value="UniProtKB-UniRule"/>
</dbReference>
<dbReference type="InterPro" id="IPR050242">
    <property type="entry name" value="JAMM_MPN+_peptidase_M67A"/>
</dbReference>
<dbReference type="GO" id="GO:0005852">
    <property type="term" value="C:eukaryotic translation initiation factor 3 complex"/>
    <property type="evidence" value="ECO:0007669"/>
    <property type="project" value="UniProtKB-UniRule"/>
</dbReference>
<evidence type="ECO:0000256" key="1">
    <source>
        <dbReference type="ARBA" id="ARBA00022490"/>
    </source>
</evidence>
<keyword evidence="1 4" id="KW-0963">Cytoplasm</keyword>
<evidence type="ECO:0000256" key="4">
    <source>
        <dbReference type="HAMAP-Rule" id="MF_03007"/>
    </source>
</evidence>
<sequence>MATRRDLDGPGRADESPAQIVQLNALVVMQIIKQCEELRSLGEHAEGYLCGLLEAERLEITYAYPSLRGETTDQEADDYSDEMNRRLRQQGIDNMVVGWYKSAVFGSFLNREVFEAQYAYQSAVEESVVLIYDPVRTSQGLLTLKAYRLGPEIMNIVKKDGLEFSMESVRQAKINVETLFQEIPIRIKNSHFVNAMLSELEVIAPSPNKRPFLDLSTSNILEKNVGLLLEGVDHLLSENAKLTNHQKRIQRLQSDRIRIVQRKNAQRQAKGEPLLTEDEINQMFPRPFPDSPRADIVLTAAQVSQYCDKIGQFSAQSLSKMQMAEALQGKLKDSSAAFVSAIHKEVQPNQ</sequence>
<dbReference type="Pfam" id="PF01398">
    <property type="entry name" value="JAB"/>
    <property type="match status" value="1"/>
</dbReference>
<comment type="similarity">
    <text evidence="4">Belongs to the eIF-3 subunit H family.</text>
</comment>
<comment type="subcellular location">
    <subcellularLocation>
        <location evidence="4">Cytoplasm</location>
    </subcellularLocation>
</comment>
<organism evidence="6 7">
    <name type="scientific">Ramazzottius varieornatus</name>
    <name type="common">Water bear</name>
    <name type="synonym">Tardigrade</name>
    <dbReference type="NCBI Taxonomy" id="947166"/>
    <lineage>
        <taxon>Eukaryota</taxon>
        <taxon>Metazoa</taxon>
        <taxon>Ecdysozoa</taxon>
        <taxon>Tardigrada</taxon>
        <taxon>Eutardigrada</taxon>
        <taxon>Parachela</taxon>
        <taxon>Hypsibioidea</taxon>
        <taxon>Ramazzottiidae</taxon>
        <taxon>Ramazzottius</taxon>
    </lineage>
</organism>
<evidence type="ECO:0000313" key="6">
    <source>
        <dbReference type="EMBL" id="GAV02293.1"/>
    </source>
</evidence>
<dbReference type="PROSITE" id="PS50249">
    <property type="entry name" value="MPN"/>
    <property type="match status" value="1"/>
</dbReference>
<protein>
    <recommendedName>
        <fullName evidence="4">Eukaryotic translation initiation factor 3 subunit H</fullName>
        <shortName evidence="4">eIF3h</shortName>
    </recommendedName>
</protein>
<evidence type="ECO:0000256" key="3">
    <source>
        <dbReference type="ARBA" id="ARBA00022917"/>
    </source>
</evidence>
<reference evidence="6 7" key="1">
    <citation type="journal article" date="2016" name="Nat. Commun.">
        <title>Extremotolerant tardigrade genome and improved radiotolerance of human cultured cells by tardigrade-unique protein.</title>
        <authorList>
            <person name="Hashimoto T."/>
            <person name="Horikawa D.D."/>
            <person name="Saito Y."/>
            <person name="Kuwahara H."/>
            <person name="Kozuka-Hata H."/>
            <person name="Shin-I T."/>
            <person name="Minakuchi Y."/>
            <person name="Ohishi K."/>
            <person name="Motoyama A."/>
            <person name="Aizu T."/>
            <person name="Enomoto A."/>
            <person name="Kondo K."/>
            <person name="Tanaka S."/>
            <person name="Hara Y."/>
            <person name="Koshikawa S."/>
            <person name="Sagara H."/>
            <person name="Miura T."/>
            <person name="Yokobori S."/>
            <person name="Miyagawa K."/>
            <person name="Suzuki Y."/>
            <person name="Kubo T."/>
            <person name="Oyama M."/>
            <person name="Kohara Y."/>
            <person name="Fujiyama A."/>
            <person name="Arakawa K."/>
            <person name="Katayama T."/>
            <person name="Toyoda A."/>
            <person name="Kunieda T."/>
        </authorList>
    </citation>
    <scope>NUCLEOTIDE SEQUENCE [LARGE SCALE GENOMIC DNA]</scope>
    <source>
        <strain evidence="6 7">YOKOZUNA-1</strain>
    </source>
</reference>
<dbReference type="CDD" id="cd08065">
    <property type="entry name" value="MPN_eIF3h"/>
    <property type="match status" value="1"/>
</dbReference>
<evidence type="ECO:0000256" key="2">
    <source>
        <dbReference type="ARBA" id="ARBA00022540"/>
    </source>
</evidence>
<keyword evidence="7" id="KW-1185">Reference proteome</keyword>
<dbReference type="GO" id="GO:0016282">
    <property type="term" value="C:eukaryotic 43S preinitiation complex"/>
    <property type="evidence" value="ECO:0007669"/>
    <property type="project" value="UniProtKB-UniRule"/>
</dbReference>
<proteinExistence type="inferred from homology"/>
<dbReference type="InterPro" id="IPR000555">
    <property type="entry name" value="JAMM/MPN+_dom"/>
</dbReference>
<feature type="domain" description="MPN" evidence="5">
    <location>
        <begin position="21"/>
        <end position="153"/>
    </location>
</feature>
<dbReference type="GO" id="GO:0033290">
    <property type="term" value="C:eukaryotic 48S preinitiation complex"/>
    <property type="evidence" value="ECO:0007669"/>
    <property type="project" value="UniProtKB-UniRule"/>
</dbReference>
<dbReference type="InterPro" id="IPR037518">
    <property type="entry name" value="MPN"/>
</dbReference>
<dbReference type="PANTHER" id="PTHR10410">
    <property type="entry name" value="EUKARYOTIC TRANSLATION INITIATION FACTOR 3 -RELATED"/>
    <property type="match status" value="1"/>
</dbReference>
<dbReference type="GO" id="GO:0008237">
    <property type="term" value="F:metallopeptidase activity"/>
    <property type="evidence" value="ECO:0007669"/>
    <property type="project" value="InterPro"/>
</dbReference>
<comment type="subunit">
    <text evidence="4">Component of the eukaryotic translation initiation factor 3 (eIF-3) complex.</text>
</comment>
<comment type="caution">
    <text evidence="6">The sequence shown here is derived from an EMBL/GenBank/DDBJ whole genome shotgun (WGS) entry which is preliminary data.</text>
</comment>
<gene>
    <name evidence="6" type="primary">RvY_12882-1</name>
    <name evidence="6" type="synonym">RvY_12882.1</name>
    <name evidence="6" type="ORF">RvY_12882</name>
</gene>
<dbReference type="Gene3D" id="3.40.140.10">
    <property type="entry name" value="Cytidine Deaminase, domain 2"/>
    <property type="match status" value="1"/>
</dbReference>
<dbReference type="InterPro" id="IPR027524">
    <property type="entry name" value="eIF3h"/>
</dbReference>
<keyword evidence="2 4" id="KW-0396">Initiation factor</keyword>
<dbReference type="AlphaFoldDB" id="A0A1D1VQ34"/>
<evidence type="ECO:0000259" key="5">
    <source>
        <dbReference type="PROSITE" id="PS50249"/>
    </source>
</evidence>
<dbReference type="HAMAP" id="MF_03007">
    <property type="entry name" value="eIF3h"/>
    <property type="match status" value="1"/>
</dbReference>
<name>A0A1D1VQ34_RAMVA</name>
<keyword evidence="3 4" id="KW-0648">Protein biosynthesis</keyword>
<comment type="function">
    <text evidence="4">Component of the eukaryotic translation initiation factor 3 (eIF-3) complex, which is involved in protein synthesis of a specialized repertoire of mRNAs and, together with other initiation factors, stimulates binding of mRNA and methionyl-tRNAi to the 40S ribosome. The eIF-3 complex specifically targets and initiates translation of a subset of mRNAs involved in cell proliferation.</text>
</comment>
<evidence type="ECO:0000313" key="7">
    <source>
        <dbReference type="Proteomes" id="UP000186922"/>
    </source>
</evidence>
<accession>A0A1D1VQ34</accession>
<dbReference type="EMBL" id="BDGG01000008">
    <property type="protein sequence ID" value="GAV02293.1"/>
    <property type="molecule type" value="Genomic_DNA"/>
</dbReference>
<dbReference type="SMART" id="SM00232">
    <property type="entry name" value="JAB_MPN"/>
    <property type="match status" value="1"/>
</dbReference>
<dbReference type="InterPro" id="IPR045810">
    <property type="entry name" value="eIF3h_C"/>
</dbReference>
<dbReference type="GO" id="GO:0001732">
    <property type="term" value="P:formation of cytoplasmic translation initiation complex"/>
    <property type="evidence" value="ECO:0007669"/>
    <property type="project" value="UniProtKB-UniRule"/>
</dbReference>